<feature type="chain" id="PRO_5027747611" evidence="8">
    <location>
        <begin position="19"/>
        <end position="443"/>
    </location>
</feature>
<dbReference type="PANTHER" id="PTHR47966">
    <property type="entry name" value="BETA-SITE APP-CLEAVING ENZYME, ISOFORM A-RELATED"/>
    <property type="match status" value="1"/>
</dbReference>
<dbReference type="GO" id="GO:0004190">
    <property type="term" value="F:aspartic-type endopeptidase activity"/>
    <property type="evidence" value="ECO:0007669"/>
    <property type="project" value="UniProtKB-KW"/>
</dbReference>
<evidence type="ECO:0000256" key="3">
    <source>
        <dbReference type="ARBA" id="ARBA00022750"/>
    </source>
</evidence>
<evidence type="ECO:0000256" key="8">
    <source>
        <dbReference type="SAM" id="SignalP"/>
    </source>
</evidence>
<keyword evidence="2 7" id="KW-0645">Protease</keyword>
<dbReference type="Gene3D" id="2.60.40.1960">
    <property type="match status" value="1"/>
</dbReference>
<dbReference type="Pfam" id="PF00026">
    <property type="entry name" value="Asp"/>
    <property type="match status" value="2"/>
</dbReference>
<dbReference type="InterPro" id="IPR033121">
    <property type="entry name" value="PEPTIDASE_A1"/>
</dbReference>
<name>A0A6P4FT57_DRORH</name>
<evidence type="ECO:0000313" key="10">
    <source>
        <dbReference type="RefSeq" id="XP_016990828.1"/>
    </source>
</evidence>
<proteinExistence type="inferred from homology"/>
<keyword evidence="6" id="KW-1015">Disulfide bond</keyword>
<dbReference type="OrthoDB" id="771136at2759"/>
<dbReference type="InterPro" id="IPR001461">
    <property type="entry name" value="Aspartic_peptidase_A1"/>
</dbReference>
<protein>
    <submittedName>
        <fullName evidence="10">Chymosin-like</fullName>
    </submittedName>
</protein>
<feature type="active site" evidence="5">
    <location>
        <position position="281"/>
    </location>
</feature>
<feature type="disulfide bond" evidence="6">
    <location>
        <begin position="316"/>
        <end position="349"/>
    </location>
</feature>
<keyword evidence="4 7" id="KW-0378">Hydrolase</keyword>
<dbReference type="PROSITE" id="PS51767">
    <property type="entry name" value="PEPTIDASE_A1"/>
    <property type="match status" value="1"/>
</dbReference>
<dbReference type="PANTHER" id="PTHR47966:SF51">
    <property type="entry name" value="BETA-SITE APP-CLEAVING ENZYME, ISOFORM A-RELATED"/>
    <property type="match status" value="1"/>
</dbReference>
<dbReference type="PROSITE" id="PS00141">
    <property type="entry name" value="ASP_PROTEASE"/>
    <property type="match status" value="1"/>
</dbReference>
<dbReference type="GO" id="GO:0005764">
    <property type="term" value="C:lysosome"/>
    <property type="evidence" value="ECO:0007669"/>
    <property type="project" value="TreeGrafter"/>
</dbReference>
<dbReference type="InterPro" id="IPR001969">
    <property type="entry name" value="Aspartic_peptidase_AS"/>
</dbReference>
<gene>
    <name evidence="10" type="primary">LOC108052840</name>
</gene>
<organism evidence="10">
    <name type="scientific">Drosophila rhopaloa</name>
    <name type="common">Fruit fly</name>
    <dbReference type="NCBI Taxonomy" id="1041015"/>
    <lineage>
        <taxon>Eukaryota</taxon>
        <taxon>Metazoa</taxon>
        <taxon>Ecdysozoa</taxon>
        <taxon>Arthropoda</taxon>
        <taxon>Hexapoda</taxon>
        <taxon>Insecta</taxon>
        <taxon>Pterygota</taxon>
        <taxon>Neoptera</taxon>
        <taxon>Endopterygota</taxon>
        <taxon>Diptera</taxon>
        <taxon>Brachycera</taxon>
        <taxon>Muscomorpha</taxon>
        <taxon>Ephydroidea</taxon>
        <taxon>Drosophilidae</taxon>
        <taxon>Drosophila</taxon>
        <taxon>Sophophora</taxon>
    </lineage>
</organism>
<accession>A0A6P4FT57</accession>
<feature type="active site" evidence="5">
    <location>
        <position position="100"/>
    </location>
</feature>
<feature type="signal peptide" evidence="8">
    <location>
        <begin position="1"/>
        <end position="18"/>
    </location>
</feature>
<evidence type="ECO:0000256" key="2">
    <source>
        <dbReference type="ARBA" id="ARBA00022670"/>
    </source>
</evidence>
<sequence>MNLRVIILLLSLVVFVAGKVHRFRLQRRSHRHHKVPQAHQHLQFRNALRRKYGFTPLRIKTSQSRASKGEVVSENLIDAYNTNFFGEVSVGGQPFTMLFDTGSSDFWVPSSHCQVCITKCGNRFFNESKSKTFHTKRVPFSIQYGSGAVQGIVGSDDVGLGDLKIRQQGLGLVNITDSCDAFDGIGGMGFPPLSETRSKPLFQQMIDQKLVEQPIFSFHLKSGSSDGGSMILGGSNSSLYYGYLTYTNVIEATYWTFKMDFIEVHGKGLRGCVGGCKAIMDTGTSLIVGPALDILLLNNAIGARHNSTYDLYIVDCSSIPKLPTIVLGIANKKFYITPQTYVIVFEDMCFTGFNDLRGLTFWIIGDVFIRENYVEFDWARKRIGIARAAETYVIVFEDMCFTGFNDLRGLTFWIIGDVFIRENYVEFDWARKRIGIARAAEVD</sequence>
<evidence type="ECO:0000256" key="7">
    <source>
        <dbReference type="RuleBase" id="RU000454"/>
    </source>
</evidence>
<dbReference type="GO" id="GO:0006508">
    <property type="term" value="P:proteolysis"/>
    <property type="evidence" value="ECO:0007669"/>
    <property type="project" value="UniProtKB-KW"/>
</dbReference>
<keyword evidence="3 7" id="KW-0064">Aspartyl protease</keyword>
<dbReference type="Gene3D" id="2.40.70.10">
    <property type="entry name" value="Acid Proteases"/>
    <property type="match status" value="3"/>
</dbReference>
<evidence type="ECO:0000256" key="5">
    <source>
        <dbReference type="PIRSR" id="PIRSR601461-1"/>
    </source>
</evidence>
<reference evidence="10" key="1">
    <citation type="submission" date="2025-08" db="UniProtKB">
        <authorList>
            <consortium name="RefSeq"/>
        </authorList>
    </citation>
    <scope>IDENTIFICATION</scope>
</reference>
<comment type="similarity">
    <text evidence="1 7">Belongs to the peptidase A1 family.</text>
</comment>
<evidence type="ECO:0000256" key="1">
    <source>
        <dbReference type="ARBA" id="ARBA00007447"/>
    </source>
</evidence>
<dbReference type="InterPro" id="IPR021109">
    <property type="entry name" value="Peptidase_aspartic_dom_sf"/>
</dbReference>
<feature type="domain" description="Peptidase A1" evidence="9">
    <location>
        <begin position="84"/>
        <end position="386"/>
    </location>
</feature>
<keyword evidence="8" id="KW-0732">Signal</keyword>
<dbReference type="PRINTS" id="PR00792">
    <property type="entry name" value="PEPSIN"/>
</dbReference>
<dbReference type="FunFam" id="2.40.70.10:FF:000115">
    <property type="entry name" value="Lysosomal aspartic protease"/>
    <property type="match status" value="1"/>
</dbReference>
<evidence type="ECO:0000256" key="4">
    <source>
        <dbReference type="ARBA" id="ARBA00022801"/>
    </source>
</evidence>
<dbReference type="AlphaFoldDB" id="A0A6P4FT57"/>
<evidence type="ECO:0000259" key="9">
    <source>
        <dbReference type="PROSITE" id="PS51767"/>
    </source>
</evidence>
<evidence type="ECO:0000256" key="6">
    <source>
        <dbReference type="PIRSR" id="PIRSR601461-2"/>
    </source>
</evidence>
<dbReference type="SUPFAM" id="SSF50630">
    <property type="entry name" value="Acid proteases"/>
    <property type="match status" value="2"/>
</dbReference>
<dbReference type="RefSeq" id="XP_016990828.1">
    <property type="nucleotide sequence ID" value="XM_017135339.1"/>
</dbReference>